<protein>
    <submittedName>
        <fullName evidence="2">Uncharacterized protein</fullName>
    </submittedName>
</protein>
<feature type="compositionally biased region" description="Basic and acidic residues" evidence="1">
    <location>
        <begin position="1206"/>
        <end position="1220"/>
    </location>
</feature>
<accession>A0ABR2H3G8</accession>
<keyword evidence="3" id="KW-1185">Reference proteome</keyword>
<proteinExistence type="predicted"/>
<sequence length="1834" mass="212669">MHVTAYSNKMADYLNDFKMEQLISACESLFNANKFDALAANLNEFSRLFRPDFFNKGSSIFKPLILKKPLISIIKYFGSNIKVVSDAAKSVILHIVPILSAINPVKFIDTLKEIQKMSIPGMNLNRFFALILPSISYALKTFDESAKMQSFSFLLSIFQNSQDFIDVSFLISSKMESNMSNGFYIDNIDDVSNDICDIPISIFSKYAPLNELEKLVTLKDLLLENTDQESKKLENLDLLGGKNPDEIQAPKQNSIDAKKEAEIELFLQKKGILSARICNFREEMVKTIISNTQDLEVNQRIQFLQHYIRYLHKKLLFSTTMAVTLLDRIYLKLKNFSQPEFEPLIQVFTLIIEKYKKPEEKEDQKDAKNKLNNEKIMANKLTMIIENLIDTIKKNKIKFSLFNKILNVLYKSARSERSLITRDQILPFIKNASSNNNDEYRLISLKIMFLFPDKGEVMNILAPFLLTFHNFQTNVYSEYLLTLEENLPLIDDEMLTLILNESVNPLPLLPLSAYSILRFLNAIPKRVFLKKNLNLNVYNLVDKYLLINDKKVQKELSKFVAKVNLSIRLSNPNLDFFSENSSSYIVINSSSSVYSDININFLNEMLEYRLVHPNNLVYALNFIQKFTQPPDYKKYFRTILNLLVYEVKLLGFNLPKLYKELNLNFNMNNFASNSSTGTSRDRDSKEGKESKEKGDNHVEFDHLWIFNSDLVNMFTQIDSSTSFEKSLFGKLLYKTLESIKVLYQPNYESEVAILTSCTSSIFCALSLDIIENKINKSTKELNEIIKILNDSALPMSECVRISQFCVHCLSVKTSLSSFLPYLKEGAEQSREIADFLALHSTPSTLTKPIPTFLSFVDAESGKENKTILFKRVSDSSTAMSKWSNYVDLCQQILEPEQWVIIKGDKDRINKLNNYKNGYIERALERVPEDEDVNPDTAEAALRQEANNESLEFFEVDERELYFRLEKKWQKEESLYELTMFLWHSPGIKETIDKEMLKEIENETNANISNVQENQVIGGIQKKFKTDRKGLQYMSYMEIEEIALNGADKDNFLDLLIGFFNYSSVNHKQIQVKRWLDALNVTKYDKKHILMIALFFENVHCPFSKLPRQISILAQNALTSFGYPLMTKPLLILAYLQLTGIQWFLVRSIIGIDPEFFKEFPIISFDFNINQNSNEAQPPVKPSLPPPIPKQRIKKHRKKKIKKKKLIEKPKEQEQENKQEEQPSQDQNQEQDKVKDENNKDENNKEQEQNKNQEEEENKEKEKENENDSENKDKDEENKDQSTSDDKDKDKPEEEENKKNQEEEGKNKEQEQPAKQEENKTDKYEYEYSYEDEEYYSEEEEDNQSEIVNKRKIKKHEFMISSGCSMTLFDYYVSLSQTVFDPNTNMANFDLDYFYYKKSDSQDYFYNHDSGLDFINNELCISPPWSIPTNRKWPSKMKTFFHSHIKVGYSNMVELSTTVFNDIISKVKSKNDNDNEKENDNKNNTIPEIFYILMNTNLTTTQRKTVQDIFLTPSKLPKSKEDGLGSTSSLLLKSLNNDDNNNDENSLLYDISIRKYYNPSLLTTTKSDIITKQNKGKFKSVPSLTLKTFRSLLCQFAKPVEQSKIQDFVDKQSPVHPACCYETFARQGIHVWKPKIQKYASPKNCGNFELDMTTYKNSVLDNSRAGLFDISILSLLKIVSDEAVSTLLYLFSLDERDLLQLKDAEIGSLDVIKSEILKTLFDTVSNRPESNIYFAAKVMKAIKYLLQQKLILIDDLSAFICNREFLTSKNFLCAAFVFLSFEKIAVSMGRNDIASFCKVLKSEEADIFEKEENWKKKFFSDSSNPSVIIETFHHY</sequence>
<comment type="caution">
    <text evidence="2">The sequence shown here is derived from an EMBL/GenBank/DDBJ whole genome shotgun (WGS) entry which is preliminary data.</text>
</comment>
<feature type="region of interest" description="Disordered" evidence="1">
    <location>
        <begin position="674"/>
        <end position="694"/>
    </location>
</feature>
<evidence type="ECO:0000313" key="2">
    <source>
        <dbReference type="EMBL" id="KAK8840775.1"/>
    </source>
</evidence>
<name>A0ABR2H3G8_9EUKA</name>
<feature type="region of interest" description="Disordered" evidence="1">
    <location>
        <begin position="1173"/>
        <end position="1325"/>
    </location>
</feature>
<organism evidence="2 3">
    <name type="scientific">Tritrichomonas musculus</name>
    <dbReference type="NCBI Taxonomy" id="1915356"/>
    <lineage>
        <taxon>Eukaryota</taxon>
        <taxon>Metamonada</taxon>
        <taxon>Parabasalia</taxon>
        <taxon>Tritrichomonadida</taxon>
        <taxon>Tritrichomonadidae</taxon>
        <taxon>Tritrichomonas</taxon>
    </lineage>
</organism>
<feature type="compositionally biased region" description="Basic and acidic residues" evidence="1">
    <location>
        <begin position="1229"/>
        <end position="1325"/>
    </location>
</feature>
<evidence type="ECO:0000313" key="3">
    <source>
        <dbReference type="Proteomes" id="UP001470230"/>
    </source>
</evidence>
<dbReference type="PANTHER" id="PTHR21533">
    <property type="entry name" value="LEUCINE-RICH PROTEIN"/>
    <property type="match status" value="1"/>
</dbReference>
<gene>
    <name evidence="2" type="ORF">M9Y10_027597</name>
</gene>
<evidence type="ECO:0000256" key="1">
    <source>
        <dbReference type="SAM" id="MobiDB-lite"/>
    </source>
</evidence>
<reference evidence="2 3" key="1">
    <citation type="submission" date="2024-04" db="EMBL/GenBank/DDBJ databases">
        <title>Tritrichomonas musculus Genome.</title>
        <authorList>
            <person name="Alves-Ferreira E."/>
            <person name="Grigg M."/>
            <person name="Lorenzi H."/>
            <person name="Galac M."/>
        </authorList>
    </citation>
    <scope>NUCLEOTIDE SEQUENCE [LARGE SCALE GENOMIC DNA]</scope>
    <source>
        <strain evidence="2 3">EAF2021</strain>
    </source>
</reference>
<feature type="compositionally biased region" description="Pro residues" evidence="1">
    <location>
        <begin position="1178"/>
        <end position="1188"/>
    </location>
</feature>
<feature type="compositionally biased region" description="Basic and acidic residues" evidence="1">
    <location>
        <begin position="679"/>
        <end position="694"/>
    </location>
</feature>
<dbReference type="Proteomes" id="UP001470230">
    <property type="component" value="Unassembled WGS sequence"/>
</dbReference>
<feature type="compositionally biased region" description="Basic residues" evidence="1">
    <location>
        <begin position="1190"/>
        <end position="1205"/>
    </location>
</feature>
<dbReference type="PANTHER" id="PTHR21533:SF19">
    <property type="entry name" value="LEUCINE-RICH PROTEIN"/>
    <property type="match status" value="1"/>
</dbReference>
<dbReference type="EMBL" id="JAPFFF010000043">
    <property type="protein sequence ID" value="KAK8840775.1"/>
    <property type="molecule type" value="Genomic_DNA"/>
</dbReference>